<feature type="domain" description="Aspartate/homoserine dehydrogenase NAD-binding" evidence="8">
    <location>
        <begin position="11"/>
        <end position="123"/>
    </location>
</feature>
<dbReference type="PANTHER" id="PTHR31873:SF6">
    <property type="entry name" value="ASPARTATE DEHYDROGENASE DOMAIN-CONTAINING PROTEIN"/>
    <property type="match status" value="1"/>
</dbReference>
<proteinExistence type="inferred from homology"/>
<dbReference type="GO" id="GO:0016639">
    <property type="term" value="F:oxidoreductase activity, acting on the CH-NH2 group of donors, NAD or NADP as acceptor"/>
    <property type="evidence" value="ECO:0007669"/>
    <property type="project" value="UniProtKB-UniRule"/>
</dbReference>
<keyword evidence="4 6" id="KW-0560">Oxidoreductase</keyword>
<feature type="binding site" evidence="6">
    <location>
        <position position="127"/>
    </location>
    <ligand>
        <name>NAD(+)</name>
        <dbReference type="ChEBI" id="CHEBI:57540"/>
    </ligand>
</feature>
<dbReference type="GO" id="GO:0051287">
    <property type="term" value="F:NAD binding"/>
    <property type="evidence" value="ECO:0007669"/>
    <property type="project" value="UniProtKB-UniRule"/>
</dbReference>
<accession>A0A381J4S2</accession>
<gene>
    <name evidence="6 9" type="primary">nadX</name>
    <name evidence="9" type="ORF">NCTC9836_00280</name>
</gene>
<evidence type="ECO:0000256" key="4">
    <source>
        <dbReference type="ARBA" id="ARBA00023002"/>
    </source>
</evidence>
<dbReference type="Pfam" id="PF01958">
    <property type="entry name" value="Asp_DH_C"/>
    <property type="match status" value="1"/>
</dbReference>
<dbReference type="Gene3D" id="3.40.50.720">
    <property type="entry name" value="NAD(P)-binding Rossmann-like Domain"/>
    <property type="match status" value="1"/>
</dbReference>
<dbReference type="InterPro" id="IPR005106">
    <property type="entry name" value="Asp/hSer_DH_NAD-bd"/>
</dbReference>
<sequence length="262" mass="28127">MNKKLRLGIVGCGYLGNIIVDALLNGYLEEYELVGVTSRSLESRAKVANKVPCKDCKSIDELLELKPDYVVEAASGKVVKDIAHKVLYAGSNLVVLSIGAFADEAFYDKTNQIARETNKRIYIASGAIGGFDAMRTAALMSEITSKITSEKGPKSLRGTPVFREELMSSDKKEDVFNGFAKEAISLFPTKVNVAVATALATTGADNTAVTISSIPNMVGDNHKIEVKGEDVQVTVEIYSKTSAIAGWSVVALLKNIVSPIVF</sequence>
<dbReference type="InterPro" id="IPR036291">
    <property type="entry name" value="NAD(P)-bd_dom_sf"/>
</dbReference>
<dbReference type="EMBL" id="UFWZ01000001">
    <property type="protein sequence ID" value="SUY45442.1"/>
    <property type="molecule type" value="Genomic_DNA"/>
</dbReference>
<dbReference type="OrthoDB" id="1906017at2"/>
<comment type="miscellaneous">
    <text evidence="6">The iminoaspartate product is unstable in aqueous solution and can decompose to oxaloacetate and ammonia.</text>
</comment>
<feature type="binding site" evidence="6">
    <location>
        <position position="192"/>
    </location>
    <ligand>
        <name>NAD(+)</name>
        <dbReference type="ChEBI" id="CHEBI:57540"/>
    </ligand>
</feature>
<dbReference type="PIRSF" id="PIRSF005227">
    <property type="entry name" value="Asp_dh_NAD_syn"/>
    <property type="match status" value="1"/>
</dbReference>
<evidence type="ECO:0000259" key="7">
    <source>
        <dbReference type="Pfam" id="PF01958"/>
    </source>
</evidence>
<dbReference type="PANTHER" id="PTHR31873">
    <property type="entry name" value="L-ASPARTATE DEHYDROGENASE-RELATED"/>
    <property type="match status" value="1"/>
</dbReference>
<keyword evidence="2 6" id="KW-0662">Pyridine nucleotide biosynthesis</keyword>
<dbReference type="InterPro" id="IPR011182">
    <property type="entry name" value="L-Asp_DH"/>
</dbReference>
<dbReference type="Pfam" id="PF03447">
    <property type="entry name" value="NAD_binding_3"/>
    <property type="match status" value="1"/>
</dbReference>
<feature type="domain" description="Aspartate dehydrogenase" evidence="7">
    <location>
        <begin position="171"/>
        <end position="249"/>
    </location>
</feature>
<protein>
    <recommendedName>
        <fullName evidence="6">L-aspartate dehydrogenase</fullName>
        <ecNumber evidence="6">1.4.1.21</ecNumber>
    </recommendedName>
</protein>
<dbReference type="RefSeq" id="WP_115640137.1">
    <property type="nucleotide sequence ID" value="NZ_UFWZ01000001.1"/>
</dbReference>
<keyword evidence="5 6" id="KW-0520">NAD</keyword>
<dbReference type="GO" id="GO:0033735">
    <property type="term" value="F:aspartate dehydrogenase [NAD(P)+] activity"/>
    <property type="evidence" value="ECO:0007669"/>
    <property type="project" value="UniProtKB-EC"/>
</dbReference>
<name>A0A381J4S2_9CLOT</name>
<organism evidence="9 10">
    <name type="scientific">Clostridium putrefaciens</name>
    <dbReference type="NCBI Taxonomy" id="99675"/>
    <lineage>
        <taxon>Bacteria</taxon>
        <taxon>Bacillati</taxon>
        <taxon>Bacillota</taxon>
        <taxon>Clostridia</taxon>
        <taxon>Eubacteriales</taxon>
        <taxon>Clostridiaceae</taxon>
        <taxon>Clostridium</taxon>
    </lineage>
</organism>
<keyword evidence="3 6" id="KW-0521">NADP</keyword>
<evidence type="ECO:0000256" key="5">
    <source>
        <dbReference type="ARBA" id="ARBA00023027"/>
    </source>
</evidence>
<comment type="pathway">
    <text evidence="6">Cofactor biosynthesis; NAD(+) biosynthesis; iminoaspartate from L-aspartate (dehydrogenase route): step 1/1.</text>
</comment>
<dbReference type="HAMAP" id="MF_01265">
    <property type="entry name" value="NadX"/>
    <property type="match status" value="1"/>
</dbReference>
<dbReference type="SUPFAM" id="SSF51735">
    <property type="entry name" value="NAD(P)-binding Rossmann-fold domains"/>
    <property type="match status" value="1"/>
</dbReference>
<dbReference type="EC" id="1.4.1.21" evidence="6"/>
<dbReference type="GO" id="GO:0009435">
    <property type="term" value="P:NAD+ biosynthetic process"/>
    <property type="evidence" value="ECO:0007669"/>
    <property type="project" value="UniProtKB-UniRule"/>
</dbReference>
<reference evidence="9 10" key="1">
    <citation type="submission" date="2018-06" db="EMBL/GenBank/DDBJ databases">
        <authorList>
            <consortium name="Pathogen Informatics"/>
            <person name="Doyle S."/>
        </authorList>
    </citation>
    <scope>NUCLEOTIDE SEQUENCE [LARGE SCALE GENOMIC DNA]</scope>
    <source>
        <strain evidence="9 10">NCTC9836</strain>
    </source>
</reference>
<evidence type="ECO:0000313" key="9">
    <source>
        <dbReference type="EMBL" id="SUY45442.1"/>
    </source>
</evidence>
<dbReference type="SUPFAM" id="SSF55347">
    <property type="entry name" value="Glyceraldehyde-3-phosphate dehydrogenase-like, C-terminal domain"/>
    <property type="match status" value="1"/>
</dbReference>
<dbReference type="InterPro" id="IPR020626">
    <property type="entry name" value="Asp_DH_prok"/>
</dbReference>
<evidence type="ECO:0000313" key="10">
    <source>
        <dbReference type="Proteomes" id="UP000254664"/>
    </source>
</evidence>
<comment type="catalytic activity">
    <reaction evidence="6">
        <text>L-aspartate + NADP(+) + H2O = oxaloacetate + NH4(+) + NADPH + H(+)</text>
        <dbReference type="Rhea" id="RHEA:11784"/>
        <dbReference type="ChEBI" id="CHEBI:15377"/>
        <dbReference type="ChEBI" id="CHEBI:15378"/>
        <dbReference type="ChEBI" id="CHEBI:16452"/>
        <dbReference type="ChEBI" id="CHEBI:28938"/>
        <dbReference type="ChEBI" id="CHEBI:29991"/>
        <dbReference type="ChEBI" id="CHEBI:57783"/>
        <dbReference type="ChEBI" id="CHEBI:58349"/>
        <dbReference type="EC" id="1.4.1.21"/>
    </reaction>
</comment>
<comment type="similarity">
    <text evidence="1 6">Belongs to the L-aspartate dehydrogenase family.</text>
</comment>
<evidence type="ECO:0000259" key="8">
    <source>
        <dbReference type="Pfam" id="PF03447"/>
    </source>
</evidence>
<feature type="active site" evidence="6">
    <location>
        <position position="222"/>
    </location>
</feature>
<comment type="function">
    <text evidence="6">Specifically catalyzes the NAD or NADP-dependent dehydrogenation of L-aspartate to iminoaspartate.</text>
</comment>
<dbReference type="UniPathway" id="UPA00253">
    <property type="reaction ID" value="UER00456"/>
</dbReference>
<dbReference type="InterPro" id="IPR002811">
    <property type="entry name" value="Asp_DH"/>
</dbReference>
<keyword evidence="10" id="KW-1185">Reference proteome</keyword>
<dbReference type="Gene3D" id="3.30.360.10">
    <property type="entry name" value="Dihydrodipicolinate Reductase, domain 2"/>
    <property type="match status" value="1"/>
</dbReference>
<evidence type="ECO:0000256" key="6">
    <source>
        <dbReference type="HAMAP-Rule" id="MF_01265"/>
    </source>
</evidence>
<evidence type="ECO:0000256" key="2">
    <source>
        <dbReference type="ARBA" id="ARBA00022642"/>
    </source>
</evidence>
<comment type="catalytic activity">
    <reaction evidence="6">
        <text>L-aspartate + NAD(+) + H2O = oxaloacetate + NH4(+) + NADH + H(+)</text>
        <dbReference type="Rhea" id="RHEA:11788"/>
        <dbReference type="ChEBI" id="CHEBI:15377"/>
        <dbReference type="ChEBI" id="CHEBI:15378"/>
        <dbReference type="ChEBI" id="CHEBI:16452"/>
        <dbReference type="ChEBI" id="CHEBI:28938"/>
        <dbReference type="ChEBI" id="CHEBI:29991"/>
        <dbReference type="ChEBI" id="CHEBI:57540"/>
        <dbReference type="ChEBI" id="CHEBI:57945"/>
        <dbReference type="EC" id="1.4.1.21"/>
    </reaction>
</comment>
<evidence type="ECO:0000256" key="3">
    <source>
        <dbReference type="ARBA" id="ARBA00022857"/>
    </source>
</evidence>
<dbReference type="GO" id="GO:0050661">
    <property type="term" value="F:NADP binding"/>
    <property type="evidence" value="ECO:0007669"/>
    <property type="project" value="UniProtKB-UniRule"/>
</dbReference>
<evidence type="ECO:0000256" key="1">
    <source>
        <dbReference type="ARBA" id="ARBA00008331"/>
    </source>
</evidence>
<dbReference type="Proteomes" id="UP000254664">
    <property type="component" value="Unassembled WGS sequence"/>
</dbReference>
<dbReference type="AlphaFoldDB" id="A0A381J4S2"/>